<evidence type="ECO:0000313" key="2">
    <source>
        <dbReference type="Proteomes" id="UP000095563"/>
    </source>
</evidence>
<gene>
    <name evidence="1" type="ORF">ERS852568_02563</name>
</gene>
<name>A0A174V3D7_9CLOT</name>
<dbReference type="Gene3D" id="1.10.30.50">
    <property type="match status" value="1"/>
</dbReference>
<dbReference type="Proteomes" id="UP000095563">
    <property type="component" value="Unassembled WGS sequence"/>
</dbReference>
<reference evidence="1 2" key="1">
    <citation type="submission" date="2015-09" db="EMBL/GenBank/DDBJ databases">
        <authorList>
            <consortium name="Pathogen Informatics"/>
        </authorList>
    </citation>
    <scope>NUCLEOTIDE SEQUENCE [LARGE SCALE GENOMIC DNA]</scope>
    <source>
        <strain evidence="1 2">2789STDY5834956</strain>
    </source>
</reference>
<dbReference type="InterPro" id="IPR003615">
    <property type="entry name" value="HNH_nuc"/>
</dbReference>
<dbReference type="CDD" id="cd00085">
    <property type="entry name" value="HNHc"/>
    <property type="match status" value="1"/>
</dbReference>
<dbReference type="EMBL" id="CZBO01000006">
    <property type="protein sequence ID" value="CUQ26618.1"/>
    <property type="molecule type" value="Genomic_DNA"/>
</dbReference>
<accession>A0A174V3D7</accession>
<evidence type="ECO:0000313" key="1">
    <source>
        <dbReference type="EMBL" id="CUQ26618.1"/>
    </source>
</evidence>
<sequence>MYYCEICNKKADIHHIVHRSEGGFDMEINYMYLCEEHHRGKNGPHHSLETDLTYKIKLQKKLYKLLPKRYYSFKELSSILNISSNITKRITKDIKLYKEGYRKDDIILKIMGGSYYEEELLENLKLEKLYESIY</sequence>
<protein>
    <submittedName>
        <fullName evidence="1">Phage protein</fullName>
    </submittedName>
</protein>
<proteinExistence type="predicted"/>
<dbReference type="AlphaFoldDB" id="A0A174V3D7"/>
<organism evidence="1 2">
    <name type="scientific">Clostridium baratii</name>
    <dbReference type="NCBI Taxonomy" id="1561"/>
    <lineage>
        <taxon>Bacteria</taxon>
        <taxon>Bacillati</taxon>
        <taxon>Bacillota</taxon>
        <taxon>Clostridia</taxon>
        <taxon>Eubacteriales</taxon>
        <taxon>Clostridiaceae</taxon>
        <taxon>Clostridium</taxon>
    </lineage>
</organism>
<dbReference type="RefSeq" id="WP_055208452.1">
    <property type="nucleotide sequence ID" value="NZ_CZBO01000006.1"/>
</dbReference>